<feature type="compositionally biased region" description="Basic and acidic residues" evidence="1">
    <location>
        <begin position="9"/>
        <end position="19"/>
    </location>
</feature>
<evidence type="ECO:0000313" key="4">
    <source>
        <dbReference type="Proteomes" id="UP000553209"/>
    </source>
</evidence>
<feature type="region of interest" description="Disordered" evidence="1">
    <location>
        <begin position="1"/>
        <end position="166"/>
    </location>
</feature>
<comment type="caution">
    <text evidence="3">The sequence shown here is derived from an EMBL/GenBank/DDBJ whole genome shotgun (WGS) entry which is preliminary data.</text>
</comment>
<reference evidence="3 4" key="1">
    <citation type="submission" date="2020-04" db="EMBL/GenBank/DDBJ databases">
        <title>MicrobeNet Type strains.</title>
        <authorList>
            <person name="Nicholson A.C."/>
        </authorList>
    </citation>
    <scope>NUCLEOTIDE SEQUENCE [LARGE SCALE GENOMIC DNA]</scope>
    <source>
        <strain evidence="3 4">ATCC 23612</strain>
    </source>
</reference>
<keyword evidence="4" id="KW-1185">Reference proteome</keyword>
<keyword evidence="2" id="KW-0812">Transmembrane</keyword>
<evidence type="ECO:0008006" key="5">
    <source>
        <dbReference type="Google" id="ProtNLM"/>
    </source>
</evidence>
<evidence type="ECO:0000256" key="2">
    <source>
        <dbReference type="SAM" id="Phobius"/>
    </source>
</evidence>
<dbReference type="RefSeq" id="WP_168444095.1">
    <property type="nucleotide sequence ID" value="NZ_JAAXPG010000021.1"/>
</dbReference>
<feature type="compositionally biased region" description="Pro residues" evidence="1">
    <location>
        <begin position="102"/>
        <end position="116"/>
    </location>
</feature>
<protein>
    <recommendedName>
        <fullName evidence="5">Neutral zinc metallopeptidase</fullName>
    </recommendedName>
</protein>
<proteinExistence type="predicted"/>
<dbReference type="Proteomes" id="UP000553209">
    <property type="component" value="Unassembled WGS sequence"/>
</dbReference>
<dbReference type="InterPro" id="IPR007343">
    <property type="entry name" value="Uncharacterised_pept_Zn_put"/>
</dbReference>
<accession>A0A7X6MI69</accession>
<keyword evidence="2" id="KW-1133">Transmembrane helix</keyword>
<name>A0A7X6MI69_9ACTN</name>
<gene>
    <name evidence="3" type="ORF">HGB44_21365</name>
</gene>
<feature type="compositionally biased region" description="Gly residues" evidence="1">
    <location>
        <begin position="37"/>
        <end position="48"/>
    </location>
</feature>
<dbReference type="EMBL" id="JAAXPG010000021">
    <property type="protein sequence ID" value="NKZ00199.1"/>
    <property type="molecule type" value="Genomic_DNA"/>
</dbReference>
<dbReference type="AlphaFoldDB" id="A0A7X6MI69"/>
<evidence type="ECO:0000256" key="1">
    <source>
        <dbReference type="SAM" id="MobiDB-lite"/>
    </source>
</evidence>
<feature type="compositionally biased region" description="Gly residues" evidence="1">
    <location>
        <begin position="21"/>
        <end position="30"/>
    </location>
</feature>
<evidence type="ECO:0000313" key="3">
    <source>
        <dbReference type="EMBL" id="NKZ00199.1"/>
    </source>
</evidence>
<sequence length="452" mass="47474">MENPSGGERPGDETPRPERPGTGGAVGGPGAEEPVGPGHGTDGSGPGETGRTRSDAPSVPAPPYPGPAAGSPPYRPVPPASGRTQVGAPHHPAPPLAQHGRPLPPDAGYGPPPAHAPNPWRGPAAQARPHPFALPPGGYPAAHPGSGWQQPAQPWPHPPERPSRRGASVLLGSAGAAVIALVALAASILIVATTPQEEPQPVGVDLTAHYDDRLRARPNQVEVDAVDHPLYDVAMPDPVDCDVPELDMASDESWEEFAAVSGDCLNTLWAPVFEDLGLSVELPEFAVTRVSPDSPDADPEEGYTLAYYESDLSRITIVLPNVRHLGALLPPGQREEVWLALMGHEYGHHVQYATGILGIAHGMTWKAEDERAELEAMRRTELQAECMAGVGLRGITGADEEALRTANDHFNGGGDLDTHGSASNRAFWLEQGWSQATVEGCNTYGATTDQVA</sequence>
<feature type="transmembrane region" description="Helical" evidence="2">
    <location>
        <begin position="169"/>
        <end position="192"/>
    </location>
</feature>
<dbReference type="Pfam" id="PF04228">
    <property type="entry name" value="Zn_peptidase"/>
    <property type="match status" value="1"/>
</dbReference>
<organism evidence="3 4">
    <name type="scientific">Nocardiopsis alborubida</name>
    <dbReference type="NCBI Taxonomy" id="146802"/>
    <lineage>
        <taxon>Bacteria</taxon>
        <taxon>Bacillati</taxon>
        <taxon>Actinomycetota</taxon>
        <taxon>Actinomycetes</taxon>
        <taxon>Streptosporangiales</taxon>
        <taxon>Nocardiopsidaceae</taxon>
        <taxon>Nocardiopsis</taxon>
    </lineage>
</organism>
<keyword evidence="2" id="KW-0472">Membrane</keyword>